<dbReference type="PANTHER" id="PTHR24305">
    <property type="entry name" value="CYTOCHROME P450"/>
    <property type="match status" value="1"/>
</dbReference>
<gene>
    <name evidence="5" type="ORF">HXX76_007577</name>
</gene>
<dbReference type="PROSITE" id="PS00086">
    <property type="entry name" value="CYTOCHROME_P450"/>
    <property type="match status" value="1"/>
</dbReference>
<dbReference type="GO" id="GO:0016705">
    <property type="term" value="F:oxidoreductase activity, acting on paired donors, with incorporation or reduction of molecular oxygen"/>
    <property type="evidence" value="ECO:0007669"/>
    <property type="project" value="InterPro"/>
</dbReference>
<keyword evidence="4" id="KW-0503">Monooxygenase</keyword>
<dbReference type="AlphaFoldDB" id="A0A835SZQ7"/>
<dbReference type="Proteomes" id="UP000650467">
    <property type="component" value="Unassembled WGS sequence"/>
</dbReference>
<feature type="binding site" description="axial binding residue" evidence="3">
    <location>
        <position position="468"/>
    </location>
    <ligand>
        <name>heme</name>
        <dbReference type="ChEBI" id="CHEBI:30413"/>
    </ligand>
    <ligandPart>
        <name>Fe</name>
        <dbReference type="ChEBI" id="CHEBI:18248"/>
    </ligandPart>
</feature>
<dbReference type="InterPro" id="IPR002401">
    <property type="entry name" value="Cyt_P450_E_grp-I"/>
</dbReference>
<dbReference type="GO" id="GO:0004497">
    <property type="term" value="F:monooxygenase activity"/>
    <property type="evidence" value="ECO:0007669"/>
    <property type="project" value="UniProtKB-KW"/>
</dbReference>
<comment type="caution">
    <text evidence="5">The sequence shown here is derived from an EMBL/GenBank/DDBJ whole genome shotgun (WGS) entry which is preliminary data.</text>
</comment>
<evidence type="ECO:0000256" key="4">
    <source>
        <dbReference type="RuleBase" id="RU000461"/>
    </source>
</evidence>
<evidence type="ECO:0008006" key="7">
    <source>
        <dbReference type="Google" id="ProtNLM"/>
    </source>
</evidence>
<keyword evidence="4" id="KW-0560">Oxidoreductase</keyword>
<evidence type="ECO:0000313" key="5">
    <source>
        <dbReference type="EMBL" id="KAG2434686.1"/>
    </source>
</evidence>
<name>A0A835SZQ7_CHLIN</name>
<keyword evidence="3 4" id="KW-0349">Heme</keyword>
<evidence type="ECO:0000256" key="1">
    <source>
        <dbReference type="ARBA" id="ARBA00001971"/>
    </source>
</evidence>
<dbReference type="InterPro" id="IPR017972">
    <property type="entry name" value="Cyt_P450_CS"/>
</dbReference>
<dbReference type="PRINTS" id="PR00463">
    <property type="entry name" value="EP450I"/>
</dbReference>
<protein>
    <recommendedName>
        <fullName evidence="7">Cytochrome P450</fullName>
    </recommendedName>
</protein>
<dbReference type="Pfam" id="PF00067">
    <property type="entry name" value="p450"/>
    <property type="match status" value="1"/>
</dbReference>
<dbReference type="OrthoDB" id="3945418at2759"/>
<organism evidence="5 6">
    <name type="scientific">Chlamydomonas incerta</name>
    <dbReference type="NCBI Taxonomy" id="51695"/>
    <lineage>
        <taxon>Eukaryota</taxon>
        <taxon>Viridiplantae</taxon>
        <taxon>Chlorophyta</taxon>
        <taxon>core chlorophytes</taxon>
        <taxon>Chlorophyceae</taxon>
        <taxon>CS clade</taxon>
        <taxon>Chlamydomonadales</taxon>
        <taxon>Chlamydomonadaceae</taxon>
        <taxon>Chlamydomonas</taxon>
    </lineage>
</organism>
<dbReference type="GO" id="GO:0020037">
    <property type="term" value="F:heme binding"/>
    <property type="evidence" value="ECO:0007669"/>
    <property type="project" value="InterPro"/>
</dbReference>
<comment type="similarity">
    <text evidence="2 4">Belongs to the cytochrome P450 family.</text>
</comment>
<proteinExistence type="inferred from homology"/>
<keyword evidence="6" id="KW-1185">Reference proteome</keyword>
<comment type="cofactor">
    <cofactor evidence="1 3">
        <name>heme</name>
        <dbReference type="ChEBI" id="CHEBI:30413"/>
    </cofactor>
</comment>
<sequence>MARLLPPPPRTRRPWWEELDFFMDPFKVQSDILQGRDVASGNFLMQEQVLVGGLDAARAVLVRQEDVLEGSVPPHLGAILGPSSIGVARGEAHDRIRAALAPAFTPEEVEACIPQCVLQALCESYVQRWLAAGGDDGGRDGEGGQAVVVRGIDAQLKRLTFEVICTMVCGLRLEEGPPTAQQQHQQQPDLDQLNAWFTDLMAGLTFPLKIDLPFTPHGRAMDARRRITAAIAQQADRLKAELRGSSGGSGTSSSSGSSVLRRLMEAELAAEAAAATAAEAGSDSGSGAVVAPAAALSRQELLDNFVGILIAGHDTTASSLSMLLYELAQHPEVLSRLAQEQAAVVAAHGPALSGGALRDMRYAEAVVREAWRRWPVVPVVGRVAVQDTTLAGYSLPAGTPVAVALNYLQRRDGRWPAGSDSGSRGAVGGGGPLDPDVFNPDRWLVEAGAGSGGSGGAALVFGAGKRYCLGAALATAEIKVLLAVLVRACGGGWRLEGRPRLELFPFPVARMDVRLLLGGGANL</sequence>
<evidence type="ECO:0000313" key="6">
    <source>
        <dbReference type="Proteomes" id="UP000650467"/>
    </source>
</evidence>
<dbReference type="InterPro" id="IPR036396">
    <property type="entry name" value="Cyt_P450_sf"/>
</dbReference>
<dbReference type="InterPro" id="IPR050121">
    <property type="entry name" value="Cytochrome_P450_monoxygenase"/>
</dbReference>
<evidence type="ECO:0000256" key="3">
    <source>
        <dbReference type="PIRSR" id="PIRSR602401-1"/>
    </source>
</evidence>
<dbReference type="GO" id="GO:0005506">
    <property type="term" value="F:iron ion binding"/>
    <property type="evidence" value="ECO:0007669"/>
    <property type="project" value="InterPro"/>
</dbReference>
<dbReference type="SUPFAM" id="SSF48264">
    <property type="entry name" value="Cytochrome P450"/>
    <property type="match status" value="1"/>
</dbReference>
<dbReference type="PRINTS" id="PR00385">
    <property type="entry name" value="P450"/>
</dbReference>
<dbReference type="InterPro" id="IPR001128">
    <property type="entry name" value="Cyt_P450"/>
</dbReference>
<evidence type="ECO:0000256" key="2">
    <source>
        <dbReference type="ARBA" id="ARBA00010617"/>
    </source>
</evidence>
<reference evidence="5" key="1">
    <citation type="journal article" date="2020" name="bioRxiv">
        <title>Comparative genomics of Chlamydomonas.</title>
        <authorList>
            <person name="Craig R.J."/>
            <person name="Hasan A.R."/>
            <person name="Ness R.W."/>
            <person name="Keightley P.D."/>
        </authorList>
    </citation>
    <scope>NUCLEOTIDE SEQUENCE</scope>
    <source>
        <strain evidence="5">SAG 7.73</strain>
    </source>
</reference>
<dbReference type="EMBL" id="JAEHOC010000016">
    <property type="protein sequence ID" value="KAG2434686.1"/>
    <property type="molecule type" value="Genomic_DNA"/>
</dbReference>
<keyword evidence="3 4" id="KW-0408">Iron</keyword>
<dbReference type="PANTHER" id="PTHR24305:SF166">
    <property type="entry name" value="CYTOCHROME P450 12A4, MITOCHONDRIAL-RELATED"/>
    <property type="match status" value="1"/>
</dbReference>
<dbReference type="Gene3D" id="1.10.630.10">
    <property type="entry name" value="Cytochrome P450"/>
    <property type="match status" value="1"/>
</dbReference>
<accession>A0A835SZQ7</accession>
<keyword evidence="3 4" id="KW-0479">Metal-binding</keyword>